<dbReference type="InterPro" id="IPR037238">
    <property type="entry name" value="YbiA-like_sf"/>
</dbReference>
<evidence type="ECO:0000313" key="5">
    <source>
        <dbReference type="Proteomes" id="UP000310639"/>
    </source>
</evidence>
<dbReference type="AlphaFoldDB" id="A0A4P9A2L2"/>
<comment type="catalytic activity">
    <reaction evidence="1">
        <text>5-amino-6-(5-phospho-D-ribosylamino)uracil + H2O = 5,6-diaminouracil + D-ribose 5-phosphate</text>
        <dbReference type="Rhea" id="RHEA:55020"/>
        <dbReference type="ChEBI" id="CHEBI:15377"/>
        <dbReference type="ChEBI" id="CHEBI:46252"/>
        <dbReference type="ChEBI" id="CHEBI:58453"/>
        <dbReference type="ChEBI" id="CHEBI:78346"/>
    </reaction>
</comment>
<dbReference type="OrthoDB" id="67297at2"/>
<evidence type="ECO:0000256" key="2">
    <source>
        <dbReference type="ARBA" id="ARBA00000751"/>
    </source>
</evidence>
<name>A0A4P9A2L2_9BACT</name>
<proteinExistence type="predicted"/>
<dbReference type="InterPro" id="IPR012816">
    <property type="entry name" value="NADAR"/>
</dbReference>
<evidence type="ECO:0000259" key="3">
    <source>
        <dbReference type="Pfam" id="PF08719"/>
    </source>
</evidence>
<gene>
    <name evidence="4" type="ORF">FBF37_00800</name>
</gene>
<dbReference type="CDD" id="cd15457">
    <property type="entry name" value="NADAR"/>
    <property type="match status" value="1"/>
</dbReference>
<reference evidence="4 5" key="1">
    <citation type="submission" date="2019-04" db="EMBL/GenBank/DDBJ databases">
        <title>Saccharibacteria TM7 genomes.</title>
        <authorList>
            <person name="Bor B."/>
            <person name="He X."/>
            <person name="Chen T."/>
            <person name="Dewhirst F.E."/>
        </authorList>
    </citation>
    <scope>NUCLEOTIDE SEQUENCE [LARGE SCALE GENOMIC DNA]</scope>
    <source>
        <strain evidence="4 5">BB001</strain>
    </source>
</reference>
<feature type="domain" description="NADAR" evidence="3">
    <location>
        <begin position="14"/>
        <end position="158"/>
    </location>
</feature>
<dbReference type="EMBL" id="CP040004">
    <property type="protein sequence ID" value="QCT42011.1"/>
    <property type="molecule type" value="Genomic_DNA"/>
</dbReference>
<sequence length="173" mass="20227">MTKIKQFRDPQLVTDGSIVGFYPREFYVLDNFASFQVDWCGRRWPTSEHAYQAAHFFDTAPELAEQIFQARSAHEAYKIAKANADKAPHDWDEIKVDIMEEIVRAKCEQNPYVKQKLLETLDEEIVEDSPKDAFWGWGENRDGRNELGKIWMRLRDELNSETHEMNTNQGGNQ</sequence>
<keyword evidence="5" id="KW-1185">Reference proteome</keyword>
<dbReference type="Proteomes" id="UP000310639">
    <property type="component" value="Chromosome"/>
</dbReference>
<evidence type="ECO:0000256" key="1">
    <source>
        <dbReference type="ARBA" id="ARBA00000022"/>
    </source>
</evidence>
<dbReference type="Gene3D" id="1.10.357.40">
    <property type="entry name" value="YbiA-like"/>
    <property type="match status" value="1"/>
</dbReference>
<protein>
    <submittedName>
        <fullName evidence="4">NADAR family protein</fullName>
    </submittedName>
</protein>
<evidence type="ECO:0000313" key="4">
    <source>
        <dbReference type="EMBL" id="QCT42011.1"/>
    </source>
</evidence>
<comment type="catalytic activity">
    <reaction evidence="2">
        <text>2,5-diamino-6-hydroxy-4-(5-phosphoribosylamino)-pyrimidine + H2O = 2,5,6-triamino-4-hydroxypyrimidine + D-ribose 5-phosphate</text>
        <dbReference type="Rhea" id="RHEA:23436"/>
        <dbReference type="ChEBI" id="CHEBI:15377"/>
        <dbReference type="ChEBI" id="CHEBI:58614"/>
        <dbReference type="ChEBI" id="CHEBI:78346"/>
        <dbReference type="ChEBI" id="CHEBI:137796"/>
    </reaction>
</comment>
<accession>A0A4P9A2L2</accession>
<dbReference type="KEGG" id="nft:FBF37_00800"/>
<dbReference type="RefSeq" id="WP_138078545.1">
    <property type="nucleotide sequence ID" value="NZ_CP040004.1"/>
</dbReference>
<dbReference type="Pfam" id="PF08719">
    <property type="entry name" value="NADAR"/>
    <property type="match status" value="1"/>
</dbReference>
<organism evidence="4 5">
    <name type="scientific">Candidatus Nanosynbacter featherlites</name>
    <dbReference type="NCBI Taxonomy" id="2572088"/>
    <lineage>
        <taxon>Bacteria</taxon>
        <taxon>Candidatus Saccharimonadota</taxon>
        <taxon>Candidatus Saccharimonadia</taxon>
        <taxon>Candidatus Nanosynbacterales</taxon>
        <taxon>Candidatus Nanosynbacteraceae</taxon>
        <taxon>Candidatus Nanosynbacter</taxon>
    </lineage>
</organism>
<dbReference type="SUPFAM" id="SSF143990">
    <property type="entry name" value="YbiA-like"/>
    <property type="match status" value="1"/>
</dbReference>
<dbReference type="NCBIfam" id="TIGR02464">
    <property type="entry name" value="ribofla_fusion"/>
    <property type="match status" value="1"/>
</dbReference>